<dbReference type="SUPFAM" id="SSF48452">
    <property type="entry name" value="TPR-like"/>
    <property type="match status" value="3"/>
</dbReference>
<dbReference type="Gene3D" id="1.25.40.10">
    <property type="entry name" value="Tetratricopeptide repeat domain"/>
    <property type="match status" value="4"/>
</dbReference>
<evidence type="ECO:0000313" key="3">
    <source>
        <dbReference type="Proteomes" id="UP001303160"/>
    </source>
</evidence>
<sequence length="1291" mass="143729">MDQTIEDLKIAVRFTEDNDPALIGRLYNLGRKLSHRYERTPRDEEDIAESIRQAARAVSECYTILGKCLIGLALSFAVRYNAHDDVQDLEQAVQVRRQAVKYITEGDSCRPGLVNDLGVDLGKLYERKWRVEDIEEAIRYSSEATRLARNDADRAGMLSNLGTNLIRKHERMDSDPRPAMKATREALRLTDHNHHDPTRALNMSTLGVEHRLRYQQKGNEQDLNEAVRLGSRALEAIQRDHPYRTTILNNLGHTLILQYEATGRREALDQAIQGAEEVLDLTAANHPCRPWALSELGSYLSHRYEGTGAPRDIDEAIRLTGKAVELTPESDPKRPMWLDYQAGCLSDRYKTVGTASPQDIDRAIELTREALRLAGDPHPLRATLLSNLGIRLGLRYDKTPATLAGPDDLDEAIHSLRESLRLTRKKHTIMAGVLNNLGNQLGHQYQRTGEPRYLDEAIQMLRDALDLTGPRHKDRAMWLQNLGSRLCDRFRRTAERPSLEEGILTAQQSVEATPPDDAELGPRLGNLGNAFEALYERTGDLEDLDKAIQAARRSLEVTPKAHANRGKCLNNLSGKLGRRFDHSEQERDIEEAMRLVHEGLQLAQGDSPDNPLRASLLSTLAAELSGRYKAKGRRGDIEEAIRNMQEAVLLTPTRHPDRAARSNILGNMLLSQYEATTNSSGLDGACRSYLEAWNSLNAIPFHRVAAASRLVRLLPIQGRVEEATRVAKEAIRLLPTVSTRALTLEDRQWTLSTYSGMAADACSLLLEADEPEEALRYLEDGRAVILSERMNDRNDVSELKEQDAKLARQYERLRDEVSSPLPETDEDDVKMLQMRRRRRPEAVAELDSCIEKIRGRKGWSHFLCALTVAEMEQCAAEGTIVVINVTFRRSDAILVSSSGIVARQLPDLFQSEAVQALGKGRKGIFRDTESEAEIPRDVPFLEWLWSDCVKGIVEEIEENTHRPLPQGLTPRVWWIGVGTAGVFPFHAARSASGGDTMSHFISSYTPTIKALSYSKSQVSRRDTSPGEEASILVVTMPTTPGQRPLSADRERDEINKACRGAYRPASLECPTASEVLESIPGADVVHFACHGSSDSKNPSESHLLLVKEGETGRVVDRLDISSIARLPTLGRAWIAYLSACSTAEVKAKSLVDEGLHISSAFQVSGFPHVIGTLWSVADDVSVRVAGLFYQALVANGDGTGEHTSRDVAAALHTAVIKVRKEQWGNLLTLAAAFKDPVLNQYIDEGLLKDLFAKTISFFNIIAHPSSALSIDMRILEGLQHQLWGAEQHRRN</sequence>
<keyword evidence="3" id="KW-1185">Reference proteome</keyword>
<gene>
    <name evidence="2" type="ORF">QBC40DRAFT_270414</name>
</gene>
<name>A0AAN6X9Z1_9PEZI</name>
<dbReference type="PANTHER" id="PTHR19959:SF119">
    <property type="entry name" value="FUNGAL LIPASE-LIKE DOMAIN-CONTAINING PROTEIN"/>
    <property type="match status" value="1"/>
</dbReference>
<dbReference type="Pfam" id="PF13374">
    <property type="entry name" value="TPR_10"/>
    <property type="match status" value="1"/>
</dbReference>
<dbReference type="PANTHER" id="PTHR19959">
    <property type="entry name" value="KINESIN LIGHT CHAIN"/>
    <property type="match status" value="1"/>
</dbReference>
<proteinExistence type="predicted"/>
<evidence type="ECO:0000313" key="2">
    <source>
        <dbReference type="EMBL" id="KAK4194022.1"/>
    </source>
</evidence>
<accession>A0AAN6X9Z1</accession>
<feature type="domain" description="CHAT" evidence="1">
    <location>
        <begin position="956"/>
        <end position="1222"/>
    </location>
</feature>
<dbReference type="Pfam" id="PF12770">
    <property type="entry name" value="CHAT"/>
    <property type="match status" value="1"/>
</dbReference>
<comment type="caution">
    <text evidence="2">The sequence shown here is derived from an EMBL/GenBank/DDBJ whole genome shotgun (WGS) entry which is preliminary data.</text>
</comment>
<evidence type="ECO:0000259" key="1">
    <source>
        <dbReference type="Pfam" id="PF12770"/>
    </source>
</evidence>
<reference evidence="2" key="2">
    <citation type="submission" date="2023-05" db="EMBL/GenBank/DDBJ databases">
        <authorList>
            <consortium name="Lawrence Berkeley National Laboratory"/>
            <person name="Steindorff A."/>
            <person name="Hensen N."/>
            <person name="Bonometti L."/>
            <person name="Westerberg I."/>
            <person name="Brannstrom I.O."/>
            <person name="Guillou S."/>
            <person name="Cros-Aarteil S."/>
            <person name="Calhoun S."/>
            <person name="Haridas S."/>
            <person name="Kuo A."/>
            <person name="Mondo S."/>
            <person name="Pangilinan J."/>
            <person name="Riley R."/>
            <person name="Labutti K."/>
            <person name="Andreopoulos B."/>
            <person name="Lipzen A."/>
            <person name="Chen C."/>
            <person name="Yanf M."/>
            <person name="Daum C."/>
            <person name="Ng V."/>
            <person name="Clum A."/>
            <person name="Ohm R."/>
            <person name="Martin F."/>
            <person name="Silar P."/>
            <person name="Natvig D."/>
            <person name="Lalanne C."/>
            <person name="Gautier V."/>
            <person name="Ament-Velasquez S.L."/>
            <person name="Kruys A."/>
            <person name="Hutchinson M.I."/>
            <person name="Powell A.J."/>
            <person name="Barry K."/>
            <person name="Miller A.N."/>
            <person name="Grigoriev I.V."/>
            <person name="Debuchy R."/>
            <person name="Gladieux P."/>
            <person name="Thoren M.H."/>
            <person name="Johannesson H."/>
        </authorList>
    </citation>
    <scope>NUCLEOTIDE SEQUENCE</scope>
    <source>
        <strain evidence="2">CBS 315.58</strain>
    </source>
</reference>
<organism evidence="2 3">
    <name type="scientific">Triangularia verruculosa</name>
    <dbReference type="NCBI Taxonomy" id="2587418"/>
    <lineage>
        <taxon>Eukaryota</taxon>
        <taxon>Fungi</taxon>
        <taxon>Dikarya</taxon>
        <taxon>Ascomycota</taxon>
        <taxon>Pezizomycotina</taxon>
        <taxon>Sordariomycetes</taxon>
        <taxon>Sordariomycetidae</taxon>
        <taxon>Sordariales</taxon>
        <taxon>Podosporaceae</taxon>
        <taxon>Triangularia</taxon>
    </lineage>
</organism>
<dbReference type="EMBL" id="MU864133">
    <property type="protein sequence ID" value="KAK4194022.1"/>
    <property type="molecule type" value="Genomic_DNA"/>
</dbReference>
<dbReference type="InterPro" id="IPR024983">
    <property type="entry name" value="CHAT_dom"/>
</dbReference>
<reference evidence="2" key="1">
    <citation type="journal article" date="2023" name="Mol. Phylogenet. Evol.">
        <title>Genome-scale phylogeny and comparative genomics of the fungal order Sordariales.</title>
        <authorList>
            <person name="Hensen N."/>
            <person name="Bonometti L."/>
            <person name="Westerberg I."/>
            <person name="Brannstrom I.O."/>
            <person name="Guillou S."/>
            <person name="Cros-Aarteil S."/>
            <person name="Calhoun S."/>
            <person name="Haridas S."/>
            <person name="Kuo A."/>
            <person name="Mondo S."/>
            <person name="Pangilinan J."/>
            <person name="Riley R."/>
            <person name="LaButti K."/>
            <person name="Andreopoulos B."/>
            <person name="Lipzen A."/>
            <person name="Chen C."/>
            <person name="Yan M."/>
            <person name="Daum C."/>
            <person name="Ng V."/>
            <person name="Clum A."/>
            <person name="Steindorff A."/>
            <person name="Ohm R.A."/>
            <person name="Martin F."/>
            <person name="Silar P."/>
            <person name="Natvig D.O."/>
            <person name="Lalanne C."/>
            <person name="Gautier V."/>
            <person name="Ament-Velasquez S.L."/>
            <person name="Kruys A."/>
            <person name="Hutchinson M.I."/>
            <person name="Powell A.J."/>
            <person name="Barry K."/>
            <person name="Miller A.N."/>
            <person name="Grigoriev I.V."/>
            <person name="Debuchy R."/>
            <person name="Gladieux P."/>
            <person name="Hiltunen Thoren M."/>
            <person name="Johannesson H."/>
        </authorList>
    </citation>
    <scope>NUCLEOTIDE SEQUENCE</scope>
    <source>
        <strain evidence="2">CBS 315.58</strain>
    </source>
</reference>
<protein>
    <submittedName>
        <fullName evidence="2">CHAT domain-containing protein</fullName>
    </submittedName>
</protein>
<dbReference type="InterPro" id="IPR011990">
    <property type="entry name" value="TPR-like_helical_dom_sf"/>
</dbReference>
<dbReference type="Proteomes" id="UP001303160">
    <property type="component" value="Unassembled WGS sequence"/>
</dbReference>